<dbReference type="Proteomes" id="UP001589709">
    <property type="component" value="Unassembled WGS sequence"/>
</dbReference>
<reference evidence="3 4" key="1">
    <citation type="submission" date="2024-09" db="EMBL/GenBank/DDBJ databases">
        <authorList>
            <person name="Sun Q."/>
            <person name="Mori K."/>
        </authorList>
    </citation>
    <scope>NUCLEOTIDE SEQUENCE [LARGE SCALE GENOMIC DNA]</scope>
    <source>
        <strain evidence="3 4">JCM 6917</strain>
    </source>
</reference>
<accession>A0ABV5N0K9</accession>
<dbReference type="Gene3D" id="3.40.50.450">
    <property type="match status" value="1"/>
</dbReference>
<keyword evidence="2" id="KW-0378">Hydrolase</keyword>
<evidence type="ECO:0000313" key="3">
    <source>
        <dbReference type="EMBL" id="MFB9463827.1"/>
    </source>
</evidence>
<proteinExistence type="inferred from homology"/>
<comment type="catalytic activity">
    <reaction evidence="2">
        <text>N(6)-(dimethylallyl)adenosine 5'-phosphate + H2O = N(6)-dimethylallyladenine + D-ribose 5-phosphate</text>
        <dbReference type="Rhea" id="RHEA:48560"/>
        <dbReference type="ChEBI" id="CHEBI:15377"/>
        <dbReference type="ChEBI" id="CHEBI:17660"/>
        <dbReference type="ChEBI" id="CHEBI:57526"/>
        <dbReference type="ChEBI" id="CHEBI:78346"/>
        <dbReference type="EC" id="3.2.2.n1"/>
    </reaction>
</comment>
<comment type="similarity">
    <text evidence="1 2">Belongs to the LOG family.</text>
</comment>
<dbReference type="EC" id="3.2.2.n1" evidence="2"/>
<dbReference type="InterPro" id="IPR005269">
    <property type="entry name" value="LOG"/>
</dbReference>
<dbReference type="InterPro" id="IPR031100">
    <property type="entry name" value="LOG_fam"/>
</dbReference>
<comment type="catalytic activity">
    <reaction evidence="2">
        <text>9-ribosyl-trans-zeatin 5'-phosphate + H2O = trans-zeatin + D-ribose 5-phosphate</text>
        <dbReference type="Rhea" id="RHEA:48564"/>
        <dbReference type="ChEBI" id="CHEBI:15377"/>
        <dbReference type="ChEBI" id="CHEBI:16522"/>
        <dbReference type="ChEBI" id="CHEBI:78346"/>
        <dbReference type="ChEBI" id="CHEBI:87947"/>
        <dbReference type="EC" id="3.2.2.n1"/>
    </reaction>
</comment>
<gene>
    <name evidence="3" type="ORF">ACFF45_14210</name>
</gene>
<dbReference type="RefSeq" id="WP_381346226.1">
    <property type="nucleotide sequence ID" value="NZ_JBHMCY010000022.1"/>
</dbReference>
<keyword evidence="2" id="KW-0203">Cytokinin biosynthesis</keyword>
<dbReference type="PANTHER" id="PTHR31223:SF70">
    <property type="entry name" value="LOG FAMILY PROTEIN YJL055W"/>
    <property type="match status" value="1"/>
</dbReference>
<dbReference type="NCBIfam" id="TIGR00730">
    <property type="entry name" value="Rossman fold protein, TIGR00730 family"/>
    <property type="match status" value="1"/>
</dbReference>
<evidence type="ECO:0000256" key="1">
    <source>
        <dbReference type="ARBA" id="ARBA00006763"/>
    </source>
</evidence>
<evidence type="ECO:0000256" key="2">
    <source>
        <dbReference type="RuleBase" id="RU363015"/>
    </source>
</evidence>
<keyword evidence="4" id="KW-1185">Reference proteome</keyword>
<protein>
    <recommendedName>
        <fullName evidence="2">Cytokinin riboside 5'-monophosphate phosphoribohydrolase</fullName>
        <ecNumber evidence="2">3.2.2.n1</ecNumber>
    </recommendedName>
</protein>
<evidence type="ECO:0000313" key="4">
    <source>
        <dbReference type="Proteomes" id="UP001589709"/>
    </source>
</evidence>
<organism evidence="3 4">
    <name type="scientific">Streptomyces cinereospinus</name>
    <dbReference type="NCBI Taxonomy" id="285561"/>
    <lineage>
        <taxon>Bacteria</taxon>
        <taxon>Bacillati</taxon>
        <taxon>Actinomycetota</taxon>
        <taxon>Actinomycetes</taxon>
        <taxon>Kitasatosporales</taxon>
        <taxon>Streptomycetaceae</taxon>
        <taxon>Streptomyces</taxon>
    </lineage>
</organism>
<dbReference type="EMBL" id="JBHMCY010000022">
    <property type="protein sequence ID" value="MFB9463827.1"/>
    <property type="molecule type" value="Genomic_DNA"/>
</dbReference>
<dbReference type="SUPFAM" id="SSF102405">
    <property type="entry name" value="MCP/YpsA-like"/>
    <property type="match status" value="1"/>
</dbReference>
<sequence length="189" mass="20152">MRYITVYCGASHGRRPSHHHAAVQFGRTIAALGLGLVYGGASTGLMGAVADAALEGGAPVVGVIPEKLVGHEIAHQSLSRLEIVSDMHARKALMIELGDAFVALPGGFGTVDEFFEVLTWAQLGLHGKPCALLDTDGFFQPLLGYLQHAADEGFVHQRYLDNVIVRADPGDLLDSLAHHRSLPHLFSVA</sequence>
<dbReference type="Pfam" id="PF03641">
    <property type="entry name" value="Lysine_decarbox"/>
    <property type="match status" value="1"/>
</dbReference>
<name>A0ABV5N0K9_9ACTN</name>
<comment type="caution">
    <text evidence="3">The sequence shown here is derived from an EMBL/GenBank/DDBJ whole genome shotgun (WGS) entry which is preliminary data.</text>
</comment>
<dbReference type="PANTHER" id="PTHR31223">
    <property type="entry name" value="LOG FAMILY PROTEIN YJL055W"/>
    <property type="match status" value="1"/>
</dbReference>